<dbReference type="HOGENOM" id="CLU_1777747_0_0_1"/>
<name>A0A067PHB9_9AGAM</name>
<dbReference type="OrthoDB" id="64353at2759"/>
<dbReference type="AlphaFoldDB" id="A0A067PHB9"/>
<dbReference type="Proteomes" id="UP000027265">
    <property type="component" value="Unassembled WGS sequence"/>
</dbReference>
<organism evidence="2 3">
    <name type="scientific">Jaapia argillacea MUCL 33604</name>
    <dbReference type="NCBI Taxonomy" id="933084"/>
    <lineage>
        <taxon>Eukaryota</taxon>
        <taxon>Fungi</taxon>
        <taxon>Dikarya</taxon>
        <taxon>Basidiomycota</taxon>
        <taxon>Agaricomycotina</taxon>
        <taxon>Agaricomycetes</taxon>
        <taxon>Agaricomycetidae</taxon>
        <taxon>Jaapiales</taxon>
        <taxon>Jaapiaceae</taxon>
        <taxon>Jaapia</taxon>
    </lineage>
</organism>
<feature type="compositionally biased region" description="Polar residues" evidence="1">
    <location>
        <begin position="130"/>
        <end position="146"/>
    </location>
</feature>
<protein>
    <submittedName>
        <fullName evidence="2">Uncharacterized protein</fullName>
    </submittedName>
</protein>
<evidence type="ECO:0000313" key="3">
    <source>
        <dbReference type="Proteomes" id="UP000027265"/>
    </source>
</evidence>
<dbReference type="InParanoid" id="A0A067PHB9"/>
<keyword evidence="3" id="KW-1185">Reference proteome</keyword>
<reference evidence="3" key="1">
    <citation type="journal article" date="2014" name="Proc. Natl. Acad. Sci. U.S.A.">
        <title>Extensive sampling of basidiomycete genomes demonstrates inadequacy of the white-rot/brown-rot paradigm for wood decay fungi.</title>
        <authorList>
            <person name="Riley R."/>
            <person name="Salamov A.A."/>
            <person name="Brown D.W."/>
            <person name="Nagy L.G."/>
            <person name="Floudas D."/>
            <person name="Held B.W."/>
            <person name="Levasseur A."/>
            <person name="Lombard V."/>
            <person name="Morin E."/>
            <person name="Otillar R."/>
            <person name="Lindquist E.A."/>
            <person name="Sun H."/>
            <person name="LaButti K.M."/>
            <person name="Schmutz J."/>
            <person name="Jabbour D."/>
            <person name="Luo H."/>
            <person name="Baker S.E."/>
            <person name="Pisabarro A.G."/>
            <person name="Walton J.D."/>
            <person name="Blanchette R.A."/>
            <person name="Henrissat B."/>
            <person name="Martin F."/>
            <person name="Cullen D."/>
            <person name="Hibbett D.S."/>
            <person name="Grigoriev I.V."/>
        </authorList>
    </citation>
    <scope>NUCLEOTIDE SEQUENCE [LARGE SCALE GENOMIC DNA]</scope>
    <source>
        <strain evidence="3">MUCL 33604</strain>
    </source>
</reference>
<feature type="region of interest" description="Disordered" evidence="1">
    <location>
        <begin position="115"/>
        <end position="146"/>
    </location>
</feature>
<proteinExistence type="predicted"/>
<evidence type="ECO:0000256" key="1">
    <source>
        <dbReference type="SAM" id="MobiDB-lite"/>
    </source>
</evidence>
<evidence type="ECO:0000313" key="2">
    <source>
        <dbReference type="EMBL" id="KDQ53240.1"/>
    </source>
</evidence>
<gene>
    <name evidence="2" type="ORF">JAAARDRAFT_197711</name>
</gene>
<feature type="region of interest" description="Disordered" evidence="1">
    <location>
        <begin position="36"/>
        <end position="63"/>
    </location>
</feature>
<accession>A0A067PHB9</accession>
<dbReference type="EMBL" id="KL197735">
    <property type="protein sequence ID" value="KDQ53240.1"/>
    <property type="molecule type" value="Genomic_DNA"/>
</dbReference>
<sequence>MFPPILTPLPIPNSNNILLAAGDQDRELHLSLLAPRNLPAREYDDDDPPPPPSTRPIWSEEPTLPRTINNSVMLISLSLTQSNESRVEPRVAVSAGGGQKLDKVGCLTLDVPVNHSSVSPDGRTLLSVGDSPQVTSPAAPNSSLNL</sequence>